<dbReference type="AlphaFoldDB" id="A0A9W6RPM8"/>
<sequence>MIKNLAGYALTGATLVTGGGLALVAAQAPAYADRFSTVYSCDVPMLGSGAVVLDGRLSSPGQTAVTRPTGVRLHLSRLGAGAPVPIDAWSASAWINVGGAENSAFRVTGSGGYVPVGQPIRGDLTGDWTPAVSGTHVLTVGRLKITVTGPAIGTVTARCVPNDRPVAETLAVLPSYYPGWSGPIVPPYAGSARPVAPYRPGWVGPMA</sequence>
<gene>
    <name evidence="1" type="ORF">Airi01_073470</name>
</gene>
<dbReference type="RefSeq" id="WP_285630077.1">
    <property type="nucleotide sequence ID" value="NZ_BSTJ01000010.1"/>
</dbReference>
<proteinExistence type="predicted"/>
<dbReference type="EMBL" id="BSTJ01000010">
    <property type="protein sequence ID" value="GLY79080.1"/>
    <property type="molecule type" value="Genomic_DNA"/>
</dbReference>
<protein>
    <submittedName>
        <fullName evidence="1">Uncharacterized protein</fullName>
    </submittedName>
</protein>
<evidence type="ECO:0000313" key="1">
    <source>
        <dbReference type="EMBL" id="GLY79080.1"/>
    </source>
</evidence>
<organism evidence="1 2">
    <name type="scientific">Actinoallomurus iriomotensis</name>
    <dbReference type="NCBI Taxonomy" id="478107"/>
    <lineage>
        <taxon>Bacteria</taxon>
        <taxon>Bacillati</taxon>
        <taxon>Actinomycetota</taxon>
        <taxon>Actinomycetes</taxon>
        <taxon>Streptosporangiales</taxon>
        <taxon>Thermomonosporaceae</taxon>
        <taxon>Actinoallomurus</taxon>
    </lineage>
</organism>
<evidence type="ECO:0000313" key="2">
    <source>
        <dbReference type="Proteomes" id="UP001165135"/>
    </source>
</evidence>
<reference evidence="1" key="1">
    <citation type="submission" date="2023-03" db="EMBL/GenBank/DDBJ databases">
        <title>Actinoallomurus iriomotensis NBRC 103681.</title>
        <authorList>
            <person name="Ichikawa N."/>
            <person name="Sato H."/>
            <person name="Tonouchi N."/>
        </authorList>
    </citation>
    <scope>NUCLEOTIDE SEQUENCE</scope>
    <source>
        <strain evidence="1">NBRC 103681</strain>
    </source>
</reference>
<comment type="caution">
    <text evidence="1">The sequence shown here is derived from an EMBL/GenBank/DDBJ whole genome shotgun (WGS) entry which is preliminary data.</text>
</comment>
<name>A0A9W6RPM8_9ACTN</name>
<accession>A0A9W6RPM8</accession>
<dbReference type="Proteomes" id="UP001165135">
    <property type="component" value="Unassembled WGS sequence"/>
</dbReference>